<protein>
    <submittedName>
        <fullName evidence="2">Uncharacterized protein</fullName>
    </submittedName>
</protein>
<evidence type="ECO:0000256" key="1">
    <source>
        <dbReference type="SAM" id="Phobius"/>
    </source>
</evidence>
<proteinExistence type="predicted"/>
<comment type="caution">
    <text evidence="2">The sequence shown here is derived from an EMBL/GenBank/DDBJ whole genome shotgun (WGS) entry which is preliminary data.</text>
</comment>
<dbReference type="PANTHER" id="PTHR33748:SF9">
    <property type="entry name" value="PROTEIN CBG04248"/>
    <property type="match status" value="1"/>
</dbReference>
<reference evidence="2" key="1">
    <citation type="submission" date="2023-10" db="EMBL/GenBank/DDBJ databases">
        <title>Genome assembly of Pristionchus species.</title>
        <authorList>
            <person name="Yoshida K."/>
            <person name="Sommer R.J."/>
        </authorList>
    </citation>
    <scope>NUCLEOTIDE SEQUENCE</scope>
    <source>
        <strain evidence="2">RS5133</strain>
    </source>
</reference>
<dbReference type="EMBL" id="BTSY01000002">
    <property type="protein sequence ID" value="GMT16932.1"/>
    <property type="molecule type" value="Genomic_DNA"/>
</dbReference>
<keyword evidence="1" id="KW-0812">Transmembrane</keyword>
<dbReference type="PANTHER" id="PTHR33748">
    <property type="entry name" value="PROTEIN CBG04600"/>
    <property type="match status" value="1"/>
</dbReference>
<keyword evidence="1" id="KW-1133">Transmembrane helix</keyword>
<keyword evidence="3" id="KW-1185">Reference proteome</keyword>
<gene>
    <name evidence="2" type="ORF">PFISCL1PPCAC_8229</name>
</gene>
<organism evidence="2 3">
    <name type="scientific">Pristionchus fissidentatus</name>
    <dbReference type="NCBI Taxonomy" id="1538716"/>
    <lineage>
        <taxon>Eukaryota</taxon>
        <taxon>Metazoa</taxon>
        <taxon>Ecdysozoa</taxon>
        <taxon>Nematoda</taxon>
        <taxon>Chromadorea</taxon>
        <taxon>Rhabditida</taxon>
        <taxon>Rhabditina</taxon>
        <taxon>Diplogasteromorpha</taxon>
        <taxon>Diplogasteroidea</taxon>
        <taxon>Neodiplogasteridae</taxon>
        <taxon>Pristionchus</taxon>
    </lineage>
</organism>
<accession>A0AAV5VFK5</accession>
<name>A0AAV5VFK5_9BILA</name>
<dbReference type="Proteomes" id="UP001432322">
    <property type="component" value="Unassembled WGS sequence"/>
</dbReference>
<dbReference type="AlphaFoldDB" id="A0AAV5VFK5"/>
<keyword evidence="1" id="KW-0472">Membrane</keyword>
<sequence length="306" mass="34555">QVTSTIIEAQAPCQYDLPYTDTFPIYCQLNYHGAKYLCDPSGMMSRTEVDLLESSVSSLNLSSAFCQPHCGGKQLRVAVVLEDVASLHGLQSCSQSVSPLLIGSPRPPSLIAASLEFARLVNEHWDEAAPADLLIVLIKYVSTTDQHHIIIISTWHPSHLHRPIVVPYFTRRLARLSRYSVGMFISPRQTYLEALKETFAHVGKLLAKKEQITIIPKPTTVPRWVIYSTVALLALVIFSVRLANWVSRRMNRARKPKWNTHSYKADSRFRAGFAGGMMIRNEQSRKSTMMFRSFNKRNGIPTAQRI</sequence>
<dbReference type="GO" id="GO:0016020">
    <property type="term" value="C:membrane"/>
    <property type="evidence" value="ECO:0007669"/>
    <property type="project" value="TreeGrafter"/>
</dbReference>
<evidence type="ECO:0000313" key="3">
    <source>
        <dbReference type="Proteomes" id="UP001432322"/>
    </source>
</evidence>
<evidence type="ECO:0000313" key="2">
    <source>
        <dbReference type="EMBL" id="GMT16932.1"/>
    </source>
</evidence>
<feature type="non-terminal residue" evidence="2">
    <location>
        <position position="1"/>
    </location>
</feature>
<feature type="transmembrane region" description="Helical" evidence="1">
    <location>
        <begin position="224"/>
        <end position="246"/>
    </location>
</feature>